<dbReference type="SUPFAM" id="SSF55424">
    <property type="entry name" value="FAD/NAD-linked reductases, dimerisation (C-terminal) domain"/>
    <property type="match status" value="1"/>
</dbReference>
<dbReference type="GO" id="GO:0016491">
    <property type="term" value="F:oxidoreductase activity"/>
    <property type="evidence" value="ECO:0007669"/>
    <property type="project" value="UniProtKB-KW"/>
</dbReference>
<keyword evidence="5" id="KW-0560">Oxidoreductase</keyword>
<evidence type="ECO:0000259" key="7">
    <source>
        <dbReference type="PROSITE" id="PS50206"/>
    </source>
</evidence>
<dbReference type="SUPFAM" id="SSF51905">
    <property type="entry name" value="FAD/NAD(P)-binding domain"/>
    <property type="match status" value="1"/>
</dbReference>
<dbReference type="Gene3D" id="3.50.50.60">
    <property type="entry name" value="FAD/NAD(P)-binding domain"/>
    <property type="match status" value="2"/>
</dbReference>
<evidence type="ECO:0000256" key="1">
    <source>
        <dbReference type="ARBA" id="ARBA00001974"/>
    </source>
</evidence>
<gene>
    <name evidence="8" type="ORF">SAMN02745728_00963</name>
</gene>
<evidence type="ECO:0000256" key="2">
    <source>
        <dbReference type="ARBA" id="ARBA00009130"/>
    </source>
</evidence>
<evidence type="ECO:0000256" key="3">
    <source>
        <dbReference type="ARBA" id="ARBA00022630"/>
    </source>
</evidence>
<keyword evidence="9" id="KW-1185">Reference proteome</keyword>
<dbReference type="InterPro" id="IPR036188">
    <property type="entry name" value="FAD/NAD-bd_sf"/>
</dbReference>
<dbReference type="PRINTS" id="PR00368">
    <property type="entry name" value="FADPNR"/>
</dbReference>
<keyword evidence="6" id="KW-0676">Redox-active center</keyword>
<dbReference type="InterPro" id="IPR016156">
    <property type="entry name" value="FAD/NAD-linked_Rdtase_dimer_sf"/>
</dbReference>
<protein>
    <submittedName>
        <fullName evidence="8">NADPH-dependent 2,4-dienoyl-CoA reductase, sulfur reductase</fullName>
    </submittedName>
</protein>
<dbReference type="CDD" id="cd00158">
    <property type="entry name" value="RHOD"/>
    <property type="match status" value="1"/>
</dbReference>
<dbReference type="PANTHER" id="PTHR43429">
    <property type="entry name" value="PYRIDINE NUCLEOTIDE-DISULFIDE OXIDOREDUCTASE DOMAIN-CONTAINING"/>
    <property type="match status" value="1"/>
</dbReference>
<dbReference type="InterPro" id="IPR036873">
    <property type="entry name" value="Rhodanese-like_dom_sf"/>
</dbReference>
<dbReference type="PROSITE" id="PS50206">
    <property type="entry name" value="RHODANESE_3"/>
    <property type="match status" value="1"/>
</dbReference>
<dbReference type="Proteomes" id="UP000186469">
    <property type="component" value="Unassembled WGS sequence"/>
</dbReference>
<name>A0A1M7SKY9_9BACT</name>
<dbReference type="InterPro" id="IPR050260">
    <property type="entry name" value="FAD-bd_OxRdtase"/>
</dbReference>
<accession>A0A1M7SKY9</accession>
<keyword evidence="3" id="KW-0285">Flavoprotein</keyword>
<dbReference type="EMBL" id="FRDI01000004">
    <property type="protein sequence ID" value="SHN59068.1"/>
    <property type="molecule type" value="Genomic_DNA"/>
</dbReference>
<reference evidence="8 9" key="1">
    <citation type="submission" date="2016-12" db="EMBL/GenBank/DDBJ databases">
        <authorList>
            <person name="Song W.-J."/>
            <person name="Kurnit D.M."/>
        </authorList>
    </citation>
    <scope>NUCLEOTIDE SEQUENCE [LARGE SCALE GENOMIC DNA]</scope>
    <source>
        <strain evidence="8 9">DSM 11393</strain>
    </source>
</reference>
<comment type="cofactor">
    <cofactor evidence="1">
        <name>FAD</name>
        <dbReference type="ChEBI" id="CHEBI:57692"/>
    </cofactor>
</comment>
<dbReference type="STRING" id="1121455.SAMN02745728_00963"/>
<dbReference type="SMART" id="SM00450">
    <property type="entry name" value="RHOD"/>
    <property type="match status" value="1"/>
</dbReference>
<comment type="similarity">
    <text evidence="2">Belongs to the class-III pyridine nucleotide-disulfide oxidoreductase family.</text>
</comment>
<dbReference type="PANTHER" id="PTHR43429:SF1">
    <property type="entry name" value="NAD(P)H SULFUR OXIDOREDUCTASE (COA-DEPENDENT)"/>
    <property type="match status" value="1"/>
</dbReference>
<dbReference type="RefSeq" id="WP_072696669.1">
    <property type="nucleotide sequence ID" value="NZ_FRDI01000004.1"/>
</dbReference>
<feature type="domain" description="Rhodanese" evidence="7">
    <location>
        <begin position="510"/>
        <end position="569"/>
    </location>
</feature>
<dbReference type="Pfam" id="PF00581">
    <property type="entry name" value="Rhodanese"/>
    <property type="match status" value="1"/>
</dbReference>
<dbReference type="AlphaFoldDB" id="A0A1M7SKY9"/>
<dbReference type="Pfam" id="PF07992">
    <property type="entry name" value="Pyr_redox_2"/>
    <property type="match status" value="1"/>
</dbReference>
<dbReference type="OrthoDB" id="9769238at2"/>
<evidence type="ECO:0000256" key="4">
    <source>
        <dbReference type="ARBA" id="ARBA00022827"/>
    </source>
</evidence>
<dbReference type="InterPro" id="IPR023753">
    <property type="entry name" value="FAD/NAD-binding_dom"/>
</dbReference>
<dbReference type="InterPro" id="IPR004099">
    <property type="entry name" value="Pyr_nucl-diS_OxRdtase_dimer"/>
</dbReference>
<sequence>MHVVVIGAVALGPKAASRFKRLMPDAKVTLIDQSTRISYGGCGIPFYVSGEINRVEELQETPYGTIRDAVFFKTAKDIDVLTQTQATKINRAKKEVEILNLVNGETKTLKYDKLVLALGSRPNKPPIPGIDLKGISPATNLDEAEQIKKNIISQKVNDVVVVGGGFIGLEMAVGIADMWGLPTSIVEIASQILPGFVSPTFAKILKNDLTAGGINTFVNEKVLKFEGKDGKIEKVITDKRELPADLVILSAGITPNTEIAKEAGINVNERGQIVVNEYLQSSDPDIYAGGDCVTIRNLVTGKPGFYPLGSLANREGRVIGTNLASDKTGKKATFKGAVGTWGIKLSSLSACGTGLSFEVAKREGFDAISVHVEQLDRAHFYPGKGLMSMELVVEKNSKRILGVQALGPNGDAVVARINPVVPLLINKADISELSNLEVVYTPPFASAMDIINTLGNVAENILEGRNRPIILEDFLKGFKENKHSGHTIIDARVAKDAKVFVEKYPDVWYNIPQDELDKRFGEIPKDKPVILICNTGLRSFEAQASLDRLGFHNTRTVQGGMAGIKKLGGLE</sequence>
<evidence type="ECO:0000313" key="8">
    <source>
        <dbReference type="EMBL" id="SHN59068.1"/>
    </source>
</evidence>
<dbReference type="Pfam" id="PF02852">
    <property type="entry name" value="Pyr_redox_dim"/>
    <property type="match status" value="1"/>
</dbReference>
<proteinExistence type="inferred from homology"/>
<evidence type="ECO:0000256" key="6">
    <source>
        <dbReference type="ARBA" id="ARBA00023284"/>
    </source>
</evidence>
<keyword evidence="4" id="KW-0274">FAD</keyword>
<dbReference type="SUPFAM" id="SSF52821">
    <property type="entry name" value="Rhodanese/Cell cycle control phosphatase"/>
    <property type="match status" value="1"/>
</dbReference>
<dbReference type="PRINTS" id="PR00411">
    <property type="entry name" value="PNDRDTASEI"/>
</dbReference>
<organism evidence="8 9">
    <name type="scientific">Desulfovibrio litoralis DSM 11393</name>
    <dbReference type="NCBI Taxonomy" id="1121455"/>
    <lineage>
        <taxon>Bacteria</taxon>
        <taxon>Pseudomonadati</taxon>
        <taxon>Thermodesulfobacteriota</taxon>
        <taxon>Desulfovibrionia</taxon>
        <taxon>Desulfovibrionales</taxon>
        <taxon>Desulfovibrionaceae</taxon>
        <taxon>Desulfovibrio</taxon>
    </lineage>
</organism>
<evidence type="ECO:0000256" key="5">
    <source>
        <dbReference type="ARBA" id="ARBA00023002"/>
    </source>
</evidence>
<dbReference type="Gene3D" id="3.40.250.10">
    <property type="entry name" value="Rhodanese-like domain"/>
    <property type="match status" value="1"/>
</dbReference>
<dbReference type="InterPro" id="IPR001763">
    <property type="entry name" value="Rhodanese-like_dom"/>
</dbReference>
<evidence type="ECO:0000313" key="9">
    <source>
        <dbReference type="Proteomes" id="UP000186469"/>
    </source>
</evidence>